<name>A0A0H5QLP3_9EUKA</name>
<dbReference type="EMBL" id="HACM01002080">
    <property type="protein sequence ID" value="CRZ02522.1"/>
    <property type="molecule type" value="Transcribed_RNA"/>
</dbReference>
<accession>A0A0H5QLP3</accession>
<proteinExistence type="predicted"/>
<evidence type="ECO:0000313" key="1">
    <source>
        <dbReference type="EMBL" id="CRZ02522.1"/>
    </source>
</evidence>
<protein>
    <submittedName>
        <fullName evidence="1">Uncharacterized protein</fullName>
    </submittedName>
</protein>
<dbReference type="AlphaFoldDB" id="A0A0H5QLP3"/>
<sequence>MIVEETQFLDDYDGDIIVPDVVPSFLWNGLNNVKHPSIKLVKVFQHDNPDNMPLSEDGIHGIDASTSSQRRLNRSVVDLIDRGRLSYFDVLLTHQNSPGEDRIRHEQAKETFSIGIRAMGLESSVAINFRTRMLSLQELDSAHETQSHLP</sequence>
<organism evidence="1">
    <name type="scientific">Spongospora subterranea</name>
    <dbReference type="NCBI Taxonomy" id="70186"/>
    <lineage>
        <taxon>Eukaryota</taxon>
        <taxon>Sar</taxon>
        <taxon>Rhizaria</taxon>
        <taxon>Endomyxa</taxon>
        <taxon>Phytomyxea</taxon>
        <taxon>Plasmodiophorida</taxon>
        <taxon>Plasmodiophoridae</taxon>
        <taxon>Spongospora</taxon>
    </lineage>
</organism>
<reference evidence="1" key="1">
    <citation type="submission" date="2015-04" db="EMBL/GenBank/DDBJ databases">
        <title>The genome sequence of the plant pathogenic Rhizarian Plasmodiophora brassicae reveals insights in its biotrophic life cycle and the origin of chitin synthesis.</title>
        <authorList>
            <person name="Schwelm A."/>
            <person name="Fogelqvist J."/>
            <person name="Knaust A."/>
            <person name="Julke S."/>
            <person name="Lilja T."/>
            <person name="Dhandapani V."/>
            <person name="Bonilla-Rosso G."/>
            <person name="Karlsson M."/>
            <person name="Shevchenko A."/>
            <person name="Choi S.R."/>
            <person name="Kim H.G."/>
            <person name="Park J.Y."/>
            <person name="Lim Y.P."/>
            <person name="Ludwig-Muller J."/>
            <person name="Dixelius C."/>
        </authorList>
    </citation>
    <scope>NUCLEOTIDE SEQUENCE</scope>
    <source>
        <tissue evidence="1">Potato root galls</tissue>
    </source>
</reference>